<evidence type="ECO:0000256" key="4">
    <source>
        <dbReference type="ARBA" id="ARBA00022478"/>
    </source>
</evidence>
<dbReference type="SUPFAM" id="SSF53335">
    <property type="entry name" value="S-adenosyl-L-methionine-dependent methyltransferases"/>
    <property type="match status" value="1"/>
</dbReference>
<dbReference type="SUPFAM" id="SSF55257">
    <property type="entry name" value="RBP11-like subunits of RNA polymerase"/>
    <property type="match status" value="1"/>
</dbReference>
<keyword evidence="11 29" id="KW-1015">Disulfide bond</keyword>
<dbReference type="GO" id="GO:0046983">
    <property type="term" value="F:protein dimerization activity"/>
    <property type="evidence" value="ECO:0007669"/>
    <property type="project" value="InterPro"/>
</dbReference>
<comment type="catalytic activity">
    <reaction evidence="18">
        <text>methylarsonous acid + S-adenosyl-L-methionine = dimethylarsinate + S-adenosyl-L-homocysteine + 2 H(+)</text>
        <dbReference type="Rhea" id="RHEA:11684"/>
        <dbReference type="ChEBI" id="CHEBI:15378"/>
        <dbReference type="ChEBI" id="CHEBI:16223"/>
        <dbReference type="ChEBI" id="CHEBI:17826"/>
        <dbReference type="ChEBI" id="CHEBI:57856"/>
        <dbReference type="ChEBI" id="CHEBI:59789"/>
    </reaction>
</comment>
<evidence type="ECO:0000256" key="7">
    <source>
        <dbReference type="ARBA" id="ARBA00022691"/>
    </source>
</evidence>
<dbReference type="Proteomes" id="UP000675881">
    <property type="component" value="Chromosome 14"/>
</dbReference>
<evidence type="ECO:0000256" key="10">
    <source>
        <dbReference type="ARBA" id="ARBA00022737"/>
    </source>
</evidence>
<dbReference type="GO" id="GO:0006351">
    <property type="term" value="P:DNA-templated transcription"/>
    <property type="evidence" value="ECO:0007669"/>
    <property type="project" value="InterPro"/>
</dbReference>
<dbReference type="OrthoDB" id="406152at2759"/>
<dbReference type="CDD" id="cd07029">
    <property type="entry name" value="RNAP_I_III_AC19"/>
    <property type="match status" value="1"/>
</dbReference>
<dbReference type="SUPFAM" id="SSF101898">
    <property type="entry name" value="NHL repeat"/>
    <property type="match status" value="1"/>
</dbReference>
<dbReference type="InterPro" id="IPR008193">
    <property type="entry name" value="RNA_pol_Rpb11_13-16kDa_CS"/>
</dbReference>
<evidence type="ECO:0000256" key="11">
    <source>
        <dbReference type="ARBA" id="ARBA00023157"/>
    </source>
</evidence>
<dbReference type="InterPro" id="IPR036603">
    <property type="entry name" value="RBP11-like"/>
</dbReference>
<keyword evidence="28" id="KW-0106">Calcium</keyword>
<comment type="function">
    <text evidence="19">Methyltransferase that can methylate proteins and, to a lower extent, arsenic. Catalytic subunit of a heterodimer with TRMT112, which monomethylates 'Lys-12' of histone H4 (H4K12me1), a modification present at the promoters of numerous genes encoding cell cycle regulators. Catalytic subunit of a heterodimer with TRMT112, which catalyzes N5-methylation of Glu residue of proteins with a Gly-Gln-Xaa-Xaa-Xaa-Arg motif. Methylates ETF1 on 'Gln-185'; ETF1 needs to be complexed to ERF3 in its GTP-bound form to be efficiently methylated. May also play a role in the modulation of arsenic-induced toxicity by mediating the conversion of monomethylarsonous acid (3+) into the less toxic dimethylarsonic acid. It however only plays a limited role in arsenic metabolism compared with AS3MT.</text>
</comment>
<evidence type="ECO:0000256" key="20">
    <source>
        <dbReference type="ARBA" id="ARBA00062344"/>
    </source>
</evidence>
<proteinExistence type="inferred from homology"/>
<dbReference type="InterPro" id="IPR001258">
    <property type="entry name" value="NHL_repeat"/>
</dbReference>
<dbReference type="GO" id="GO:0036009">
    <property type="term" value="F:protein-glutamine N-methyltransferase activity"/>
    <property type="evidence" value="ECO:0007669"/>
    <property type="project" value="UniProtKB-ARBA"/>
</dbReference>
<evidence type="ECO:0000256" key="8">
    <source>
        <dbReference type="ARBA" id="ARBA00022723"/>
    </source>
</evidence>
<keyword evidence="5" id="KW-0489">Methyltransferase</keyword>
<keyword evidence="28" id="KW-0862">Zinc</keyword>
<dbReference type="GO" id="GO:0046872">
    <property type="term" value="F:metal ion binding"/>
    <property type="evidence" value="ECO:0007669"/>
    <property type="project" value="UniProtKB-KW"/>
</dbReference>
<comment type="catalytic activity">
    <reaction evidence="17">
        <text>L-lysyl-[histone] + S-adenosyl-L-methionine = N(6)-methyl-L-lysyl-[histone] + S-adenosyl-L-homocysteine + H(+)</text>
        <dbReference type="Rhea" id="RHEA:10024"/>
        <dbReference type="Rhea" id="RHEA-COMP:9845"/>
        <dbReference type="Rhea" id="RHEA-COMP:9846"/>
        <dbReference type="ChEBI" id="CHEBI:15378"/>
        <dbReference type="ChEBI" id="CHEBI:29969"/>
        <dbReference type="ChEBI" id="CHEBI:57856"/>
        <dbReference type="ChEBI" id="CHEBI:59789"/>
        <dbReference type="ChEBI" id="CHEBI:61929"/>
    </reaction>
    <physiologicalReaction direction="left-to-right" evidence="17">
        <dbReference type="Rhea" id="RHEA:10025"/>
    </physiologicalReaction>
</comment>
<evidence type="ECO:0000256" key="9">
    <source>
        <dbReference type="ARBA" id="ARBA00022729"/>
    </source>
</evidence>
<gene>
    <name evidence="31" type="ORF">LSAA_5138</name>
</gene>
<organism evidence="31 32">
    <name type="scientific">Lepeophtheirus salmonis</name>
    <name type="common">Salmon louse</name>
    <name type="synonym">Caligus salmonis</name>
    <dbReference type="NCBI Taxonomy" id="72036"/>
    <lineage>
        <taxon>Eukaryota</taxon>
        <taxon>Metazoa</taxon>
        <taxon>Ecdysozoa</taxon>
        <taxon>Arthropoda</taxon>
        <taxon>Crustacea</taxon>
        <taxon>Multicrustacea</taxon>
        <taxon>Hexanauplia</taxon>
        <taxon>Copepoda</taxon>
        <taxon>Siphonostomatoida</taxon>
        <taxon>Caligidae</taxon>
        <taxon>Lepeophtheirus</taxon>
    </lineage>
</organism>
<dbReference type="GO" id="GO:0000428">
    <property type="term" value="C:DNA-directed RNA polymerase complex"/>
    <property type="evidence" value="ECO:0007669"/>
    <property type="project" value="UniProtKB-KW"/>
</dbReference>
<dbReference type="EMBL" id="HG994593">
    <property type="protein sequence ID" value="CAF2849279.1"/>
    <property type="molecule type" value="Genomic_DNA"/>
</dbReference>
<feature type="binding site" evidence="28">
    <location>
        <position position="529"/>
    </location>
    <ligand>
        <name>Zn(2+)</name>
        <dbReference type="ChEBI" id="CHEBI:29105"/>
        <note>catalytic</note>
    </ligand>
</feature>
<evidence type="ECO:0000256" key="16">
    <source>
        <dbReference type="ARBA" id="ARBA00031757"/>
    </source>
</evidence>
<dbReference type="InterPro" id="IPR033898">
    <property type="entry name" value="RNAP_AC19"/>
</dbReference>
<evidence type="ECO:0000313" key="32">
    <source>
        <dbReference type="Proteomes" id="UP000675881"/>
    </source>
</evidence>
<reference evidence="31" key="1">
    <citation type="submission" date="2021-02" db="EMBL/GenBank/DDBJ databases">
        <authorList>
            <person name="Bekaert M."/>
        </authorList>
    </citation>
    <scope>NUCLEOTIDE SEQUENCE</scope>
    <source>
        <strain evidence="31">IoA-00</strain>
    </source>
</reference>
<dbReference type="GO" id="GO:0016020">
    <property type="term" value="C:membrane"/>
    <property type="evidence" value="ECO:0007669"/>
    <property type="project" value="InterPro"/>
</dbReference>
<evidence type="ECO:0000256" key="15">
    <source>
        <dbReference type="ARBA" id="ARBA00023242"/>
    </source>
</evidence>
<protein>
    <recommendedName>
        <fullName evidence="25">Methyltransferase HEMK2</fullName>
        <ecNumber evidence="3">4.3.2.5</ecNumber>
    </recommendedName>
    <alternativeName>
        <fullName evidence="16">DNA-directed RNA polymerase I subunit D</fullName>
    </alternativeName>
    <alternativeName>
        <fullName evidence="24">HemK methyltransferase family member 2</fullName>
    </alternativeName>
    <alternativeName>
        <fullName evidence="22">Lysine N-methyltransferase 9</fullName>
    </alternativeName>
    <alternativeName>
        <fullName evidence="21">Methylarsonite methyltransferase N6AMT1</fullName>
    </alternativeName>
    <alternativeName>
        <fullName evidence="26">Methyltransferase N6AMT1</fullName>
    </alternativeName>
    <alternativeName>
        <fullName evidence="23">Protein N(5)-glutamine methyltransferase</fullName>
    </alternativeName>
</protein>
<dbReference type="PROSITE" id="PS00092">
    <property type="entry name" value="N6_MTASE"/>
    <property type="match status" value="1"/>
</dbReference>
<comment type="subunit">
    <text evidence="20">Heterodimer; heterodimerization with TRMT112 is required for S-adenosyl-L-methionine-binding.</text>
</comment>
<dbReference type="CDD" id="cd14958">
    <property type="entry name" value="NHL_PAL_like"/>
    <property type="match status" value="1"/>
</dbReference>
<evidence type="ECO:0000259" key="30">
    <source>
        <dbReference type="Pfam" id="PF13656"/>
    </source>
</evidence>
<dbReference type="PROSITE" id="PS51125">
    <property type="entry name" value="NHL"/>
    <property type="match status" value="2"/>
</dbReference>
<dbReference type="InterPro" id="IPR009025">
    <property type="entry name" value="RBP11-like_dimer"/>
</dbReference>
<dbReference type="GO" id="GO:0004598">
    <property type="term" value="F:peptidylamidoglycolate lyase activity"/>
    <property type="evidence" value="ECO:0007669"/>
    <property type="project" value="UniProtKB-EC"/>
</dbReference>
<dbReference type="GO" id="GO:0003677">
    <property type="term" value="F:DNA binding"/>
    <property type="evidence" value="ECO:0007669"/>
    <property type="project" value="InterPro"/>
</dbReference>
<keyword evidence="13" id="KW-0325">Glycoprotein</keyword>
<dbReference type="GO" id="GO:0005634">
    <property type="term" value="C:nucleus"/>
    <property type="evidence" value="ECO:0007669"/>
    <property type="project" value="UniProtKB-SubCell"/>
</dbReference>
<evidence type="ECO:0000256" key="23">
    <source>
        <dbReference type="ARBA" id="ARBA00080992"/>
    </source>
</evidence>
<name>A0A7R8CKI2_LEPSM</name>
<feature type="binding site" evidence="27">
    <location>
        <position position="503"/>
    </location>
    <ligand>
        <name>a protein</name>
        <dbReference type="ChEBI" id="CHEBI:16541"/>
    </ligand>
    <ligandPart>
        <name>C-terminal Xaa-(2S)-2-hydroxyglycine residue</name>
        <dbReference type="ChEBI" id="CHEBI:142768"/>
    </ligandPart>
</feature>
<evidence type="ECO:0000256" key="27">
    <source>
        <dbReference type="PIRSR" id="PIRSR600720-1"/>
    </source>
</evidence>
<evidence type="ECO:0000256" key="25">
    <source>
        <dbReference type="ARBA" id="ARBA00093624"/>
    </source>
</evidence>
<evidence type="ECO:0000256" key="2">
    <source>
        <dbReference type="ARBA" id="ARBA00006149"/>
    </source>
</evidence>
<evidence type="ECO:0000256" key="19">
    <source>
        <dbReference type="ARBA" id="ARBA00053180"/>
    </source>
</evidence>
<keyword evidence="10" id="KW-0677">Repeat</keyword>
<dbReference type="PRINTS" id="PR00790">
    <property type="entry name" value="PAMONOXGNASE"/>
</dbReference>
<evidence type="ECO:0000256" key="3">
    <source>
        <dbReference type="ARBA" id="ARBA00012343"/>
    </source>
</evidence>
<comment type="similarity">
    <text evidence="2">Belongs to the eukaryotic/archaeal PrmC-related family.</text>
</comment>
<feature type="disulfide bond" evidence="29">
    <location>
        <begin position="541"/>
        <end position="552"/>
    </location>
</feature>
<keyword evidence="15" id="KW-0539">Nucleus</keyword>
<dbReference type="Gene3D" id="3.40.50.150">
    <property type="entry name" value="Vaccinia Virus protein VP39"/>
    <property type="match status" value="1"/>
</dbReference>
<dbReference type="HAMAP" id="MF_00261">
    <property type="entry name" value="RNApol_arch_Rpo11"/>
    <property type="match status" value="1"/>
</dbReference>
<evidence type="ECO:0000256" key="6">
    <source>
        <dbReference type="ARBA" id="ARBA00022679"/>
    </source>
</evidence>
<dbReference type="EC" id="4.3.2.5" evidence="3"/>
<dbReference type="InterPro" id="IPR002052">
    <property type="entry name" value="DNA_methylase_N6_adenine_CS"/>
</dbReference>
<dbReference type="Pfam" id="PF01436">
    <property type="entry name" value="NHL"/>
    <property type="match status" value="2"/>
</dbReference>
<dbReference type="Pfam" id="PF13656">
    <property type="entry name" value="RNA_pol_L_2"/>
    <property type="match status" value="1"/>
</dbReference>
<keyword evidence="12" id="KW-0804">Transcription</keyword>
<keyword evidence="9" id="KW-0732">Signal</keyword>
<keyword evidence="8 28" id="KW-0479">Metal-binding</keyword>
<dbReference type="GO" id="GO:0032259">
    <property type="term" value="P:methylation"/>
    <property type="evidence" value="ECO:0007669"/>
    <property type="project" value="UniProtKB-KW"/>
</dbReference>
<dbReference type="GO" id="GO:0005576">
    <property type="term" value="C:extracellular region"/>
    <property type="evidence" value="ECO:0007669"/>
    <property type="project" value="TreeGrafter"/>
</dbReference>
<feature type="binding site" evidence="27">
    <location>
        <position position="545"/>
    </location>
    <ligand>
        <name>a protein</name>
        <dbReference type="ChEBI" id="CHEBI:16541"/>
    </ligand>
    <ligandPart>
        <name>C-terminal Xaa-(2S)-2-hydroxyglycine residue</name>
        <dbReference type="ChEBI" id="CHEBI:142768"/>
    </ligandPart>
</feature>
<evidence type="ECO:0000256" key="17">
    <source>
        <dbReference type="ARBA" id="ARBA00048619"/>
    </source>
</evidence>
<feature type="binding site" evidence="28">
    <location>
        <position position="435"/>
    </location>
    <ligand>
        <name>Zn(2+)</name>
        <dbReference type="ChEBI" id="CHEBI:29105"/>
        <note>catalytic</note>
    </ligand>
</feature>
<dbReference type="Gene3D" id="2.120.10.30">
    <property type="entry name" value="TolB, C-terminal domain"/>
    <property type="match status" value="1"/>
</dbReference>
<evidence type="ECO:0000256" key="12">
    <source>
        <dbReference type="ARBA" id="ARBA00023163"/>
    </source>
</evidence>
<dbReference type="PROSITE" id="PS01154">
    <property type="entry name" value="RNA_POL_L_13KD"/>
    <property type="match status" value="1"/>
</dbReference>
<sequence length="635" mass="70070">MEGSQRRLVMMAGDGESGESCRTFVFKGENHTLGNALRTVILQNPEVIFCGYSMPHPAEDQMLLRIQTVNSSPAQEALKKGLEDLKDMCHNVSNTSHINYEDVYEPAEDSYLMLDVLEKQLKELKPPTICVEIGSGSGVLIGGVASALGSVNAAYFATDLSPLACIATVQTGNTSSVPLNVLCTDISFGLDRLKGSVDILLCNPPYVATPFEEITAYKDDLIKASWAGGPRGRNVTDKVIRLCKDLLSPVTGRAFIVLEQCNDVDSVMEFTTEEVGLKADICGSYSKLPITYHRSSLPYVRKYNSHKAFYLMLDLPSLLGDYDDEFISRNQLSDNEPTDDYSNLEDNYEEVPHPVGVYYWGKDLKLGQVSGVAVDERNRPVIFQRGPVTWNHKSFDRNYVLQDKTPIEEDTIMTLHPETGEILRSWGKDLFYMPHGIAVDSLGNTYVTDTGLHQVMRFPLGSKEPDLTLGNRFEPGNGRNQFCQPSSVAVSDITGDIFVADGYCNSRVMKFNKDGELLDVLDGDWDIIHSITLFEDENIFCIANRNGQTIECFSTGLKRPFGQKMMLFEGVGCIFGIVAKGTALVGVIGKPDSSGITIDTSPNKGRIIDTWGKNEGISQPHDLAIFLNMGMSSML</sequence>
<feature type="domain" description="DNA-directed RNA polymerase RBP11-like dimerisation" evidence="30">
    <location>
        <begin position="22"/>
        <end position="94"/>
    </location>
</feature>
<evidence type="ECO:0000256" key="18">
    <source>
        <dbReference type="ARBA" id="ARBA00050903"/>
    </source>
</evidence>
<keyword evidence="7" id="KW-0949">S-adenosyl-L-methionine</keyword>
<evidence type="ECO:0000256" key="24">
    <source>
        <dbReference type="ARBA" id="ARBA00083337"/>
    </source>
</evidence>
<dbReference type="InterPro" id="IPR000720">
    <property type="entry name" value="PHM/PAL"/>
</dbReference>
<comment type="subcellular location">
    <subcellularLocation>
        <location evidence="1">Nucleus</location>
    </subcellularLocation>
</comment>
<comment type="cofactor">
    <cofactor evidence="28">
        <name>Zn(2+)</name>
        <dbReference type="ChEBI" id="CHEBI:29105"/>
    </cofactor>
    <text evidence="28">Binds one Zn(2+) ion per subunit.</text>
</comment>
<evidence type="ECO:0000256" key="29">
    <source>
        <dbReference type="PIRSR" id="PIRSR600720-3"/>
    </source>
</evidence>
<dbReference type="InterPro" id="IPR022905">
    <property type="entry name" value="Rpo11-like"/>
</dbReference>
<dbReference type="FunFam" id="3.40.50.150:FF:000077">
    <property type="entry name" value="HemK methyltransferase family member 2"/>
    <property type="match status" value="1"/>
</dbReference>
<dbReference type="Gene3D" id="3.30.1360.10">
    <property type="entry name" value="RNA polymerase, RBP11-like subunit"/>
    <property type="match status" value="1"/>
</dbReference>
<keyword evidence="6" id="KW-0808">Transferase</keyword>
<dbReference type="InterPro" id="IPR011042">
    <property type="entry name" value="6-blade_b-propeller_TolB-like"/>
</dbReference>
<dbReference type="GO" id="GO:0006518">
    <property type="term" value="P:peptide metabolic process"/>
    <property type="evidence" value="ECO:0007669"/>
    <property type="project" value="InterPro"/>
</dbReference>
<dbReference type="PANTHER" id="PTHR10680:SF36">
    <property type="entry name" value="PEPTIDYL-ALPHA-HYDROXYGLYCINE ALPHA-AMIDATING LYASE 1"/>
    <property type="match status" value="1"/>
</dbReference>
<evidence type="ECO:0000256" key="21">
    <source>
        <dbReference type="ARBA" id="ARBA00075330"/>
    </source>
</evidence>
<keyword evidence="32" id="KW-1185">Reference proteome</keyword>
<evidence type="ECO:0000256" key="22">
    <source>
        <dbReference type="ARBA" id="ARBA00076540"/>
    </source>
</evidence>
<feature type="binding site" evidence="27">
    <location>
        <position position="385"/>
    </location>
    <ligand>
        <name>a protein</name>
        <dbReference type="ChEBI" id="CHEBI:16541"/>
    </ligand>
    <ligandPart>
        <name>C-terminal Xaa-(2S)-2-hydroxyglycine residue</name>
        <dbReference type="ChEBI" id="CHEBI:142768"/>
    </ligandPart>
</feature>
<dbReference type="InterPro" id="IPR029063">
    <property type="entry name" value="SAM-dependent_MTases_sf"/>
</dbReference>
<keyword evidence="4" id="KW-0240">DNA-directed RNA polymerase</keyword>
<dbReference type="PANTHER" id="PTHR10680">
    <property type="entry name" value="PEPTIDYL-GLYCINE ALPHA-AMIDATING MONOOXYGENASE"/>
    <property type="match status" value="1"/>
</dbReference>
<evidence type="ECO:0000256" key="14">
    <source>
        <dbReference type="ARBA" id="ARBA00023239"/>
    </source>
</evidence>
<evidence type="ECO:0000313" key="31">
    <source>
        <dbReference type="EMBL" id="CAF2849279.1"/>
    </source>
</evidence>
<dbReference type="GO" id="GO:0003899">
    <property type="term" value="F:DNA-directed RNA polymerase activity"/>
    <property type="evidence" value="ECO:0007669"/>
    <property type="project" value="InterPro"/>
</dbReference>
<evidence type="ECO:0000256" key="13">
    <source>
        <dbReference type="ARBA" id="ARBA00023180"/>
    </source>
</evidence>
<dbReference type="AlphaFoldDB" id="A0A7R8CKI2"/>
<evidence type="ECO:0000256" key="28">
    <source>
        <dbReference type="PIRSR" id="PIRSR600720-2"/>
    </source>
</evidence>
<keyword evidence="14 31" id="KW-0456">Lyase</keyword>
<evidence type="ECO:0000256" key="5">
    <source>
        <dbReference type="ARBA" id="ARBA00022603"/>
    </source>
</evidence>
<feature type="disulfide bond" evidence="29">
    <location>
        <begin position="483"/>
        <end position="504"/>
    </location>
</feature>
<evidence type="ECO:0000256" key="1">
    <source>
        <dbReference type="ARBA" id="ARBA00004123"/>
    </source>
</evidence>
<accession>A0A7R8CKI2</accession>
<feature type="binding site" evidence="28">
    <location>
        <position position="372"/>
    </location>
    <ligand>
        <name>Ca(2+)</name>
        <dbReference type="ChEBI" id="CHEBI:29108"/>
        <note>structural</note>
    </ligand>
</feature>
<evidence type="ECO:0000256" key="26">
    <source>
        <dbReference type="ARBA" id="ARBA00093667"/>
    </source>
</evidence>